<evidence type="ECO:0000313" key="1">
    <source>
        <dbReference type="EMBL" id="QJA63486.1"/>
    </source>
</evidence>
<sequence length="69" mass="7921">MESNLRQWVKFAEQILETQINTATNIAFGAAIMLLTQEQLEEIFQTTTECISVMENLENENPDIRDQSS</sequence>
<protein>
    <submittedName>
        <fullName evidence="1">Uncharacterized protein</fullName>
    </submittedName>
</protein>
<dbReference type="AlphaFoldDB" id="A0A6M3J0J0"/>
<reference evidence="1" key="1">
    <citation type="submission" date="2020-03" db="EMBL/GenBank/DDBJ databases">
        <title>The deep terrestrial virosphere.</title>
        <authorList>
            <person name="Holmfeldt K."/>
            <person name="Nilsson E."/>
            <person name="Simone D."/>
            <person name="Lopez-Fernandez M."/>
            <person name="Wu X."/>
            <person name="de Brujin I."/>
            <person name="Lundin D."/>
            <person name="Andersson A."/>
            <person name="Bertilsson S."/>
            <person name="Dopson M."/>
        </authorList>
    </citation>
    <scope>NUCLEOTIDE SEQUENCE</scope>
    <source>
        <strain evidence="2">MM415A00745</strain>
        <strain evidence="1">MM415B00626</strain>
    </source>
</reference>
<accession>A0A6M3J0J0</accession>
<name>A0A6M3J0J0_9ZZZZ</name>
<evidence type="ECO:0000313" key="2">
    <source>
        <dbReference type="EMBL" id="QJA80340.1"/>
    </source>
</evidence>
<gene>
    <name evidence="2" type="ORF">MM415A00745_0019</name>
    <name evidence="1" type="ORF">MM415B00626_0019</name>
</gene>
<dbReference type="EMBL" id="MT141498">
    <property type="protein sequence ID" value="QJA63486.1"/>
    <property type="molecule type" value="Genomic_DNA"/>
</dbReference>
<proteinExistence type="predicted"/>
<dbReference type="EMBL" id="MT142417">
    <property type="protein sequence ID" value="QJA80340.1"/>
    <property type="molecule type" value="Genomic_DNA"/>
</dbReference>
<organism evidence="1">
    <name type="scientific">viral metagenome</name>
    <dbReference type="NCBI Taxonomy" id="1070528"/>
    <lineage>
        <taxon>unclassified sequences</taxon>
        <taxon>metagenomes</taxon>
        <taxon>organismal metagenomes</taxon>
    </lineage>
</organism>